<evidence type="ECO:0000259" key="2">
    <source>
        <dbReference type="PROSITE" id="PS50108"/>
    </source>
</evidence>
<dbReference type="EMBL" id="KN839856">
    <property type="protein sequence ID" value="KIJ62262.1"/>
    <property type="molecule type" value="Genomic_DNA"/>
</dbReference>
<evidence type="ECO:0000313" key="5">
    <source>
        <dbReference type="Proteomes" id="UP000053820"/>
    </source>
</evidence>
<dbReference type="Gene3D" id="2.30.29.30">
    <property type="entry name" value="Pleckstrin-homology domain (PH domain)/Phosphotyrosine-binding domain (PTB)"/>
    <property type="match status" value="1"/>
</dbReference>
<dbReference type="InterPro" id="IPR011993">
    <property type="entry name" value="PH-like_dom_sf"/>
</dbReference>
<dbReference type="InterPro" id="IPR033927">
    <property type="entry name" value="WASPfam_EVH1"/>
</dbReference>
<proteinExistence type="predicted"/>
<reference evidence="4 5" key="1">
    <citation type="submission" date="2014-04" db="EMBL/GenBank/DDBJ databases">
        <title>Evolutionary Origins and Diversification of the Mycorrhizal Mutualists.</title>
        <authorList>
            <consortium name="DOE Joint Genome Institute"/>
            <consortium name="Mycorrhizal Genomics Consortium"/>
            <person name="Kohler A."/>
            <person name="Kuo A."/>
            <person name="Nagy L.G."/>
            <person name="Floudas D."/>
            <person name="Copeland A."/>
            <person name="Barry K.W."/>
            <person name="Cichocki N."/>
            <person name="Veneault-Fourrey C."/>
            <person name="LaButti K."/>
            <person name="Lindquist E.A."/>
            <person name="Lipzen A."/>
            <person name="Lundell T."/>
            <person name="Morin E."/>
            <person name="Murat C."/>
            <person name="Riley R."/>
            <person name="Ohm R."/>
            <person name="Sun H."/>
            <person name="Tunlid A."/>
            <person name="Henrissat B."/>
            <person name="Grigoriev I.V."/>
            <person name="Hibbett D.S."/>
            <person name="Martin F."/>
        </authorList>
    </citation>
    <scope>NUCLEOTIDE SEQUENCE [LARGE SCALE GENOMIC DNA]</scope>
    <source>
        <strain evidence="4 5">MD-312</strain>
    </source>
</reference>
<dbReference type="AlphaFoldDB" id="A0A0C9WD88"/>
<feature type="compositionally biased region" description="Pro residues" evidence="1">
    <location>
        <begin position="249"/>
        <end position="336"/>
    </location>
</feature>
<dbReference type="Pfam" id="PF00568">
    <property type="entry name" value="WH1"/>
    <property type="match status" value="1"/>
</dbReference>
<name>A0A0C9WD88_9AGAM</name>
<dbReference type="Pfam" id="PF00786">
    <property type="entry name" value="PBD"/>
    <property type="match status" value="1"/>
</dbReference>
<keyword evidence="5" id="KW-1185">Reference proteome</keyword>
<dbReference type="Proteomes" id="UP000053820">
    <property type="component" value="Unassembled WGS sequence"/>
</dbReference>
<evidence type="ECO:0000259" key="3">
    <source>
        <dbReference type="PROSITE" id="PS50229"/>
    </source>
</evidence>
<sequence length="336" mass="35852">MPSQSSLSADEKNLVKKALPDKVLTAVPGRVYFAHPQPTKWSYGGLQGALAFSRDESKGAFFLKLVDLTGSRGVIWQHELYDGFEYFQDRPYFHSFAGDECMIGFVFAGEKDAKLFHKKVTTRKADKVPKVAPAAKANKKGGKIDKSMISGPTAGSFKHVAHMGFDEEKGFTSTNVDPSWLAFLDGLKSQGVSDDLIKENMDFIKGFIRDAQQAEQTVVVKKKPPPPPARKVGHGPSSSVASTNGDSAPAPPPSRAPIPRPPPPQQPPRPTSVAPPPPPQRGSPPVPAPPARPPPPARTNVPPPPPTRPVSSTPPPPPPPPARTSNPPPAPPPAPP</sequence>
<feature type="region of interest" description="Disordered" evidence="1">
    <location>
        <begin position="216"/>
        <end position="336"/>
    </location>
</feature>
<dbReference type="OrthoDB" id="8963340at2759"/>
<dbReference type="CDD" id="cd01205">
    <property type="entry name" value="EVH1_WASP-like"/>
    <property type="match status" value="1"/>
</dbReference>
<dbReference type="SMART" id="SM00461">
    <property type="entry name" value="WH1"/>
    <property type="match status" value="1"/>
</dbReference>
<protein>
    <recommendedName>
        <fullName evidence="6">WH1-domain-containing protein</fullName>
    </recommendedName>
</protein>
<dbReference type="InterPro" id="IPR000697">
    <property type="entry name" value="WH1/EVH1_dom"/>
</dbReference>
<feature type="domain" description="CRIB" evidence="2">
    <location>
        <begin position="149"/>
        <end position="164"/>
    </location>
</feature>
<dbReference type="PROSITE" id="PS50108">
    <property type="entry name" value="CRIB"/>
    <property type="match status" value="1"/>
</dbReference>
<evidence type="ECO:0000256" key="1">
    <source>
        <dbReference type="SAM" id="MobiDB-lite"/>
    </source>
</evidence>
<dbReference type="CDD" id="cd00132">
    <property type="entry name" value="CRIB"/>
    <property type="match status" value="1"/>
</dbReference>
<feature type="compositionally biased region" description="Polar residues" evidence="1">
    <location>
        <begin position="236"/>
        <end position="246"/>
    </location>
</feature>
<evidence type="ECO:0008006" key="6">
    <source>
        <dbReference type="Google" id="ProtNLM"/>
    </source>
</evidence>
<evidence type="ECO:0000313" key="4">
    <source>
        <dbReference type="EMBL" id="KIJ62262.1"/>
    </source>
</evidence>
<dbReference type="PRINTS" id="PR01217">
    <property type="entry name" value="PRICHEXTENSN"/>
</dbReference>
<feature type="non-terminal residue" evidence="4">
    <location>
        <position position="336"/>
    </location>
</feature>
<gene>
    <name evidence="4" type="ORF">HYDPIDRAFT_30526</name>
</gene>
<dbReference type="PROSITE" id="PS50229">
    <property type="entry name" value="WH1"/>
    <property type="match status" value="1"/>
</dbReference>
<accession>A0A0C9WD88</accession>
<dbReference type="InterPro" id="IPR036936">
    <property type="entry name" value="CRIB_dom_sf"/>
</dbReference>
<dbReference type="InterPro" id="IPR000095">
    <property type="entry name" value="CRIB_dom"/>
</dbReference>
<dbReference type="HOGENOM" id="CLU_015385_0_0_1"/>
<feature type="domain" description="WH1" evidence="3">
    <location>
        <begin position="16"/>
        <end position="127"/>
    </location>
</feature>
<dbReference type="FunFam" id="3.90.810.10:FF:000010">
    <property type="entry name" value="Related to Neural Wiskott-Aldrich syndrome protein"/>
    <property type="match status" value="1"/>
</dbReference>
<dbReference type="SUPFAM" id="SSF50729">
    <property type="entry name" value="PH domain-like"/>
    <property type="match status" value="1"/>
</dbReference>
<organism evidence="4 5">
    <name type="scientific">Hydnomerulius pinastri MD-312</name>
    <dbReference type="NCBI Taxonomy" id="994086"/>
    <lineage>
        <taxon>Eukaryota</taxon>
        <taxon>Fungi</taxon>
        <taxon>Dikarya</taxon>
        <taxon>Basidiomycota</taxon>
        <taxon>Agaricomycotina</taxon>
        <taxon>Agaricomycetes</taxon>
        <taxon>Agaricomycetidae</taxon>
        <taxon>Boletales</taxon>
        <taxon>Boletales incertae sedis</taxon>
        <taxon>Leucogyrophana</taxon>
    </lineage>
</organism>
<dbReference type="Gene3D" id="3.90.810.10">
    <property type="entry name" value="CRIB domain"/>
    <property type="match status" value="1"/>
</dbReference>